<dbReference type="AlphaFoldDB" id="A0A432Y2L3"/>
<dbReference type="EMBL" id="PIPV01000004">
    <property type="protein sequence ID" value="RUO55188.1"/>
    <property type="molecule type" value="Genomic_DNA"/>
</dbReference>
<feature type="coiled-coil region" evidence="1">
    <location>
        <begin position="43"/>
        <end position="107"/>
    </location>
</feature>
<gene>
    <name evidence="3" type="ORF">CWE25_07365</name>
</gene>
<protein>
    <recommendedName>
        <fullName evidence="5">Type II secretory pathway component</fullName>
    </recommendedName>
</protein>
<keyword evidence="2" id="KW-0472">Membrane</keyword>
<dbReference type="RefSeq" id="WP_110574226.1">
    <property type="nucleotide sequence ID" value="NZ_PIPV01000004.1"/>
</dbReference>
<evidence type="ECO:0000256" key="1">
    <source>
        <dbReference type="SAM" id="Coils"/>
    </source>
</evidence>
<sequence>MKQSINLYTDELRPVVLRLSLIRSLFVALGLVIVLIVSWLVLNNLASDKMAQAEDANQQLVQLQQQQSQLQAQVQQKQPDQQLVQQVDDLNRRIQQQNQLNARLTNLQSRQLIAPQQLMNELQRIDMDGLWLTEFGISDGRINLHGKATKGNLIPLWMARFDDHNVLSESRFSVVDLSQDEQNNQTFSLASERGSDE</sequence>
<keyword evidence="2" id="KW-1133">Transmembrane helix</keyword>
<evidence type="ECO:0000256" key="2">
    <source>
        <dbReference type="SAM" id="Phobius"/>
    </source>
</evidence>
<dbReference type="InterPro" id="IPR007813">
    <property type="entry name" value="PilN"/>
</dbReference>
<keyword evidence="2" id="KW-0812">Transmembrane</keyword>
<evidence type="ECO:0008006" key="5">
    <source>
        <dbReference type="Google" id="ProtNLM"/>
    </source>
</evidence>
<dbReference type="OrthoDB" id="6876592at2"/>
<reference evidence="4" key="1">
    <citation type="journal article" date="2018" name="Front. Microbiol.">
        <title>Genome-Based Analysis Reveals the Taxonomy and Diversity of the Family Idiomarinaceae.</title>
        <authorList>
            <person name="Liu Y."/>
            <person name="Lai Q."/>
            <person name="Shao Z."/>
        </authorList>
    </citation>
    <scope>NUCLEOTIDE SEQUENCE [LARGE SCALE GENOMIC DNA]</scope>
    <source>
        <strain evidence="4">F23</strain>
    </source>
</reference>
<feature type="transmembrane region" description="Helical" evidence="2">
    <location>
        <begin position="20"/>
        <end position="42"/>
    </location>
</feature>
<keyword evidence="4" id="KW-1185">Reference proteome</keyword>
<organism evidence="3 4">
    <name type="scientific">Idiomarina fontislapidosi</name>
    <dbReference type="NCBI Taxonomy" id="263723"/>
    <lineage>
        <taxon>Bacteria</taxon>
        <taxon>Pseudomonadati</taxon>
        <taxon>Pseudomonadota</taxon>
        <taxon>Gammaproteobacteria</taxon>
        <taxon>Alteromonadales</taxon>
        <taxon>Idiomarinaceae</taxon>
        <taxon>Idiomarina</taxon>
    </lineage>
</organism>
<evidence type="ECO:0000313" key="4">
    <source>
        <dbReference type="Proteomes" id="UP000287330"/>
    </source>
</evidence>
<accession>A0A432Y2L3</accession>
<dbReference type="Pfam" id="PF05137">
    <property type="entry name" value="PilN"/>
    <property type="match status" value="1"/>
</dbReference>
<evidence type="ECO:0000313" key="3">
    <source>
        <dbReference type="EMBL" id="RUO55188.1"/>
    </source>
</evidence>
<proteinExistence type="predicted"/>
<dbReference type="Proteomes" id="UP000287330">
    <property type="component" value="Unassembled WGS sequence"/>
</dbReference>
<name>A0A432Y2L3_9GAMM</name>
<comment type="caution">
    <text evidence="3">The sequence shown here is derived from an EMBL/GenBank/DDBJ whole genome shotgun (WGS) entry which is preliminary data.</text>
</comment>
<keyword evidence="1" id="KW-0175">Coiled coil</keyword>